<sequence length="227" mass="25349">MPKGVVEVGAPTGVLPVNGCKNRYYFRVMRSTCLGKVNWWTGEGQTNAYKETDMDSSTAPSKRLGARARTPLARGFLTIHSAPSALTRHVEWAVQNLLGKSMTLDWQPQPLLAGMHRATCEWRDEEGIGAQLASALRGWHYLRFEIREESESESTLYRFTPNLGIHRANFDGAGLVLVDENQITRALELPEEEMREALASAVGSAWDLELEQFRQVELDGISESEAI</sequence>
<dbReference type="EMBL" id="CAFBPG010000103">
    <property type="protein sequence ID" value="CAB5017337.1"/>
    <property type="molecule type" value="Genomic_DNA"/>
</dbReference>
<protein>
    <submittedName>
        <fullName evidence="2">Unannotated protein</fullName>
    </submittedName>
</protein>
<evidence type="ECO:0000313" key="3">
    <source>
        <dbReference type="EMBL" id="CAB5070579.1"/>
    </source>
</evidence>
<accession>A0A6J7QI85</accession>
<dbReference type="AlphaFoldDB" id="A0A6J7QI85"/>
<dbReference type="Pfam" id="PF11343">
    <property type="entry name" value="DUF3145"/>
    <property type="match status" value="1"/>
</dbReference>
<evidence type="ECO:0000313" key="1">
    <source>
        <dbReference type="EMBL" id="CAB4665072.1"/>
    </source>
</evidence>
<proteinExistence type="predicted"/>
<name>A0A6J7QI85_9ZZZZ</name>
<evidence type="ECO:0000313" key="2">
    <source>
        <dbReference type="EMBL" id="CAB5017337.1"/>
    </source>
</evidence>
<reference evidence="2" key="1">
    <citation type="submission" date="2020-05" db="EMBL/GenBank/DDBJ databases">
        <authorList>
            <person name="Chiriac C."/>
            <person name="Salcher M."/>
            <person name="Ghai R."/>
            <person name="Kavagutti S V."/>
        </authorList>
    </citation>
    <scope>NUCLEOTIDE SEQUENCE</scope>
</reference>
<dbReference type="InterPro" id="IPR021491">
    <property type="entry name" value="DUF3145"/>
</dbReference>
<dbReference type="EMBL" id="CAFBQZ010000011">
    <property type="protein sequence ID" value="CAB5070579.1"/>
    <property type="molecule type" value="Genomic_DNA"/>
</dbReference>
<gene>
    <name evidence="1" type="ORF">UFOPK2288_00715</name>
    <name evidence="2" type="ORF">UFOPK4074_00956</name>
    <name evidence="3" type="ORF">UFOPK4372_00291</name>
</gene>
<dbReference type="EMBL" id="CAEZWS010000030">
    <property type="protein sequence ID" value="CAB4665072.1"/>
    <property type="molecule type" value="Genomic_DNA"/>
</dbReference>
<organism evidence="2">
    <name type="scientific">freshwater metagenome</name>
    <dbReference type="NCBI Taxonomy" id="449393"/>
    <lineage>
        <taxon>unclassified sequences</taxon>
        <taxon>metagenomes</taxon>
        <taxon>ecological metagenomes</taxon>
    </lineage>
</organism>